<feature type="non-terminal residue" evidence="3">
    <location>
        <position position="588"/>
    </location>
</feature>
<dbReference type="Gene3D" id="2.130.10.30">
    <property type="entry name" value="Regulator of chromosome condensation 1/beta-lactamase-inhibitor protein II"/>
    <property type="match status" value="2"/>
</dbReference>
<dbReference type="InterPro" id="IPR013378">
    <property type="entry name" value="InlB-like_B-rpt"/>
</dbReference>
<dbReference type="Proteomes" id="UP000033652">
    <property type="component" value="Unassembled WGS sequence"/>
</dbReference>
<dbReference type="GO" id="GO:0030313">
    <property type="term" value="C:cell envelope"/>
    <property type="evidence" value="ECO:0007669"/>
    <property type="project" value="UniProtKB-SubCell"/>
</dbReference>
<dbReference type="PRINTS" id="PR00633">
    <property type="entry name" value="RCCNDNSATION"/>
</dbReference>
<proteinExistence type="predicted"/>
<sequence length="588" mass="63308">MPASQTIPDGKTATWPHDDPTRPGWTFNGWFQGDTAYDFTKPVTTDLTLTAKWGKWNTSPDKGPWHGGTNVKIDTPGSQVRFSHISSGAQFSLALGSDGNAYGWGDNAFGQLGLSRNQSVYYHRAPRMTAMPEGVKFTQVSAGWAHGIALDRDGRIWTWGFDFGGCLGRPVDGLYGYSPGLASVPEGVTFTAVSAGKFSSMALDSNGQAWTWGWIDTDTPHKVAQGEGIVFTAICAVNNTNGYTALDTDGRIWNWRHPYSKLTPVETDVRFKAYSIDPGCDHFIAIARDGTVWTWDIENNGNGQLGRIPDSANPADKPGRVPGLTGATQVDAGSRPIGVDTGVSLAITDTGAWAWGSNNHGQLGTGTGKITDTPARVVTPAGAPTGFRYIGIAASDSHTVLLGSDGETYTYGRNQYGKLGDGTDTDSDPANPQPARTWRPVERDLTKVLFGEARNIGGPYRRSDGWHATSPRHSLGTVTLTIQSAVTNGTPQPDETSQRFTYTGDTATVTFKSEHGSPAPPQQVIVGDTVRRPDDPTTDDGWTFNGWFQGDRPYDFTQPVSGDTVLTARWGRWKADPAQGPWRGGTDV</sequence>
<dbReference type="PANTHER" id="PTHR45982:SF1">
    <property type="entry name" value="REGULATOR OF CHROMOSOME CONDENSATION"/>
    <property type="match status" value="1"/>
</dbReference>
<dbReference type="InterPro" id="IPR042229">
    <property type="entry name" value="Listeria/Bacterioides_rpt_sf"/>
</dbReference>
<dbReference type="AlphaFoldDB" id="A0ABD4AEU4"/>
<dbReference type="Pfam" id="PF00415">
    <property type="entry name" value="RCC1"/>
    <property type="match status" value="3"/>
</dbReference>
<dbReference type="Pfam" id="PF09479">
    <property type="entry name" value="Flg_new"/>
    <property type="match status" value="2"/>
</dbReference>
<dbReference type="InterPro" id="IPR051553">
    <property type="entry name" value="Ran_GTPase-activating"/>
</dbReference>
<comment type="subcellular location">
    <subcellularLocation>
        <location evidence="1">Cell envelope</location>
    </subcellularLocation>
</comment>
<dbReference type="InterPro" id="IPR000408">
    <property type="entry name" value="Reg_chr_condens"/>
</dbReference>
<evidence type="ECO:0000313" key="3">
    <source>
        <dbReference type="EMBL" id="KJY54067.1"/>
    </source>
</evidence>
<dbReference type="SUPFAM" id="SSF50985">
    <property type="entry name" value="RCC1/BLIP-II"/>
    <property type="match status" value="2"/>
</dbReference>
<accession>A0ABD4AEU4</accession>
<organism evidence="3 4">
    <name type="scientific">Bifidobacterium coryneforme</name>
    <dbReference type="NCBI Taxonomy" id="1687"/>
    <lineage>
        <taxon>Bacteria</taxon>
        <taxon>Bacillati</taxon>
        <taxon>Actinomycetota</taxon>
        <taxon>Actinomycetes</taxon>
        <taxon>Bifidobacteriales</taxon>
        <taxon>Bifidobacteriaceae</taxon>
        <taxon>Bifidobacterium</taxon>
    </lineage>
</organism>
<evidence type="ECO:0000256" key="1">
    <source>
        <dbReference type="ARBA" id="ARBA00004196"/>
    </source>
</evidence>
<name>A0ABD4AEU4_9BIFI</name>
<dbReference type="NCBIfam" id="TIGR02543">
    <property type="entry name" value="List_Bact_rpt"/>
    <property type="match status" value="1"/>
</dbReference>
<reference evidence="3 4" key="1">
    <citation type="submission" date="2014-12" db="EMBL/GenBank/DDBJ databases">
        <title>Comparative genomics of the lactic acid bacteria isolated from the honey bee gut.</title>
        <authorList>
            <person name="Ellegaard K.M."/>
            <person name="Tamarit D."/>
            <person name="Javelind E."/>
            <person name="Olofsson T."/>
            <person name="Andersson S.G."/>
            <person name="Vasquez A."/>
        </authorList>
    </citation>
    <scope>NUCLEOTIDE SEQUENCE [LARGE SCALE GENOMIC DNA]</scope>
    <source>
        <strain evidence="3 4">Bma6</strain>
    </source>
</reference>
<dbReference type="RefSeq" id="WP_045920991.1">
    <property type="nucleotide sequence ID" value="NZ_KQ033865.1"/>
</dbReference>
<evidence type="ECO:0000313" key="4">
    <source>
        <dbReference type="Proteomes" id="UP000033652"/>
    </source>
</evidence>
<evidence type="ECO:0000256" key="2">
    <source>
        <dbReference type="SAM" id="MobiDB-lite"/>
    </source>
</evidence>
<protein>
    <submittedName>
        <fullName evidence="3">RCC1 repeat domain protein</fullName>
    </submittedName>
</protein>
<feature type="region of interest" description="Disordered" evidence="2">
    <location>
        <begin position="512"/>
        <end position="540"/>
    </location>
</feature>
<dbReference type="Gene3D" id="2.60.40.4270">
    <property type="entry name" value="Listeria-Bacteroides repeat domain"/>
    <property type="match status" value="2"/>
</dbReference>
<dbReference type="PANTHER" id="PTHR45982">
    <property type="entry name" value="REGULATOR OF CHROMOSOME CONDENSATION"/>
    <property type="match status" value="1"/>
</dbReference>
<feature type="region of interest" description="Disordered" evidence="2">
    <location>
        <begin position="1"/>
        <end position="21"/>
    </location>
</feature>
<dbReference type="InterPro" id="IPR009091">
    <property type="entry name" value="RCC1/BLIP-II"/>
</dbReference>
<gene>
    <name evidence="3" type="ORF">JF68_01490</name>
</gene>
<dbReference type="PROSITE" id="PS50012">
    <property type="entry name" value="RCC1_3"/>
    <property type="match status" value="3"/>
</dbReference>
<comment type="caution">
    <text evidence="3">The sequence shown here is derived from an EMBL/GenBank/DDBJ whole genome shotgun (WGS) entry which is preliminary data.</text>
</comment>
<dbReference type="EMBL" id="JXBX01000004">
    <property type="protein sequence ID" value="KJY54067.1"/>
    <property type="molecule type" value="Genomic_DNA"/>
</dbReference>